<dbReference type="AlphaFoldDB" id="E9J673"/>
<gene>
    <name evidence="1" type="ORF">SINV_07689</name>
</gene>
<dbReference type="PANTHER" id="PTHR33053:SF9">
    <property type="entry name" value="AGAP000105-PA"/>
    <property type="match status" value="1"/>
</dbReference>
<accession>E9J673</accession>
<dbReference type="OMA" id="FMSYNIH"/>
<organism>
    <name type="scientific">Solenopsis invicta</name>
    <name type="common">Red imported fire ant</name>
    <name type="synonym">Solenopsis wagneri</name>
    <dbReference type="NCBI Taxonomy" id="13686"/>
    <lineage>
        <taxon>Eukaryota</taxon>
        <taxon>Metazoa</taxon>
        <taxon>Ecdysozoa</taxon>
        <taxon>Arthropoda</taxon>
        <taxon>Hexapoda</taxon>
        <taxon>Insecta</taxon>
        <taxon>Pterygota</taxon>
        <taxon>Neoptera</taxon>
        <taxon>Endopterygota</taxon>
        <taxon>Hymenoptera</taxon>
        <taxon>Apocrita</taxon>
        <taxon>Aculeata</taxon>
        <taxon>Formicoidea</taxon>
        <taxon>Formicidae</taxon>
        <taxon>Myrmicinae</taxon>
        <taxon>Solenopsis</taxon>
    </lineage>
</organism>
<dbReference type="PANTHER" id="PTHR33053">
    <property type="entry name" value="PROTEIN, PUTATIVE-RELATED"/>
    <property type="match status" value="1"/>
</dbReference>
<evidence type="ECO:0000313" key="1">
    <source>
        <dbReference type="EMBL" id="EFZ11681.1"/>
    </source>
</evidence>
<name>E9J673_SOLIN</name>
<proteinExistence type="predicted"/>
<protein>
    <submittedName>
        <fullName evidence="1">Uncharacterized protein</fullName>
    </submittedName>
</protein>
<reference evidence="1" key="1">
    <citation type="journal article" date="2011" name="Proc. Natl. Acad. Sci. U.S.A.">
        <title>The genome of the fire ant Solenopsis invicta.</title>
        <authorList>
            <person name="Wurm Y."/>
            <person name="Wang J."/>
            <person name="Riba-Grognuz O."/>
            <person name="Corona M."/>
            <person name="Nygaard S."/>
            <person name="Hunt B.G."/>
            <person name="Ingram K.K."/>
            <person name="Falquet L."/>
            <person name="Nipitwattanaphon M."/>
            <person name="Gotzek D."/>
            <person name="Dijkstra M.B."/>
            <person name="Oettler J."/>
            <person name="Comtesse F."/>
            <person name="Shih C.J."/>
            <person name="Wu W.J."/>
            <person name="Yang C.C."/>
            <person name="Thomas J."/>
            <person name="Beaudoing E."/>
            <person name="Pradervand S."/>
            <person name="Flegel V."/>
            <person name="Cook E.D."/>
            <person name="Fabbretti R."/>
            <person name="Stockinger H."/>
            <person name="Long L."/>
            <person name="Farmerie W.G."/>
            <person name="Oakey J."/>
            <person name="Boomsma J.J."/>
            <person name="Pamilo P."/>
            <person name="Yi S.V."/>
            <person name="Heinze J."/>
            <person name="Goodisman M.A."/>
            <person name="Farinelli L."/>
            <person name="Harshman K."/>
            <person name="Hulo N."/>
            <person name="Cerutti L."/>
            <person name="Xenarios I."/>
            <person name="Shoemaker D."/>
            <person name="Keller L."/>
        </authorList>
    </citation>
    <scope>NUCLEOTIDE SEQUENCE [LARGE SCALE GENOMIC DNA]</scope>
</reference>
<dbReference type="HOGENOM" id="CLU_104036_2_0_1"/>
<feature type="non-terminal residue" evidence="1">
    <location>
        <position position="1"/>
    </location>
</feature>
<dbReference type="EMBL" id="GL768223">
    <property type="protein sequence ID" value="EFZ11681.1"/>
    <property type="molecule type" value="Genomic_DNA"/>
</dbReference>
<sequence>YHKFKATEYRQILLYTGVVILKDIFKKSAYVHFLLLHAALRILVSASVSSHQLQFAKLAIEKFVERCVLIYGPTFMSYNIH</sequence>
<feature type="non-terminal residue" evidence="1">
    <location>
        <position position="81"/>
    </location>
</feature>